<dbReference type="PANTHER" id="PTHR42850">
    <property type="entry name" value="METALLOPHOSPHOESTERASE"/>
    <property type="match status" value="1"/>
</dbReference>
<dbReference type="EMBL" id="FNFH01000001">
    <property type="protein sequence ID" value="SDJ62950.1"/>
    <property type="molecule type" value="Genomic_DNA"/>
</dbReference>
<protein>
    <submittedName>
        <fullName evidence="2">Calcineurin-like phosphoesterase</fullName>
    </submittedName>
</protein>
<dbReference type="AlphaFoldDB" id="A0A1G8VCT8"/>
<dbReference type="STRING" id="658219.SAMN05216212_0475"/>
<accession>A0A1G8VCT8</accession>
<dbReference type="OrthoDB" id="5296354at2"/>
<dbReference type="Proteomes" id="UP000199305">
    <property type="component" value="Unassembled WGS sequence"/>
</dbReference>
<dbReference type="SUPFAM" id="SSF56300">
    <property type="entry name" value="Metallo-dependent phosphatases"/>
    <property type="match status" value="1"/>
</dbReference>
<reference evidence="3" key="1">
    <citation type="submission" date="2016-10" db="EMBL/GenBank/DDBJ databases">
        <authorList>
            <person name="Varghese N."/>
            <person name="Submissions S."/>
        </authorList>
    </citation>
    <scope>NUCLEOTIDE SEQUENCE [LARGE SCALE GENOMIC DNA]</scope>
    <source>
        <strain evidence="3">CGMCC 1.10658</strain>
    </source>
</reference>
<proteinExistence type="predicted"/>
<evidence type="ECO:0000313" key="2">
    <source>
        <dbReference type="EMBL" id="SDJ62950.1"/>
    </source>
</evidence>
<dbReference type="InterPro" id="IPR004843">
    <property type="entry name" value="Calcineurin-like_PHP"/>
</dbReference>
<dbReference type="GO" id="GO:0016791">
    <property type="term" value="F:phosphatase activity"/>
    <property type="evidence" value="ECO:0007669"/>
    <property type="project" value="TreeGrafter"/>
</dbReference>
<feature type="domain" description="Calcineurin-like phosphoesterase" evidence="1">
    <location>
        <begin position="17"/>
        <end position="140"/>
    </location>
</feature>
<dbReference type="InterPro" id="IPR050126">
    <property type="entry name" value="Ap4A_hydrolase"/>
</dbReference>
<gene>
    <name evidence="2" type="ORF">SAMN05216212_0475</name>
</gene>
<dbReference type="PANTHER" id="PTHR42850:SF4">
    <property type="entry name" value="ZINC-DEPENDENT ENDOPOLYPHOSPHATASE"/>
    <property type="match status" value="1"/>
</dbReference>
<evidence type="ECO:0000259" key="1">
    <source>
        <dbReference type="Pfam" id="PF00149"/>
    </source>
</evidence>
<evidence type="ECO:0000313" key="3">
    <source>
        <dbReference type="Proteomes" id="UP000199305"/>
    </source>
</evidence>
<organism evidence="2 3">
    <name type="scientific">Microbulbifer yueqingensis</name>
    <dbReference type="NCBI Taxonomy" id="658219"/>
    <lineage>
        <taxon>Bacteria</taxon>
        <taxon>Pseudomonadati</taxon>
        <taxon>Pseudomonadota</taxon>
        <taxon>Gammaproteobacteria</taxon>
        <taxon>Cellvibrionales</taxon>
        <taxon>Microbulbiferaceae</taxon>
        <taxon>Microbulbifer</taxon>
    </lineage>
</organism>
<dbReference type="InterPro" id="IPR029052">
    <property type="entry name" value="Metallo-depent_PP-like"/>
</dbReference>
<dbReference type="RefSeq" id="WP_091507499.1">
    <property type="nucleotide sequence ID" value="NZ_FNFH01000001.1"/>
</dbReference>
<sequence>MSILLKFGKNRRGRDFVVGDLHGHLRQLKRQLEGVDFDADRDRLFFVGDLVDRGPDSEALLAMIDQQVYITIVGNHEAMMIAGCQDPAEAALHLMNGGEWFYRLPEERQRYWAERARNWPWAIEIETGSGRVGLVHANLPGGNWAAMTRQLEAVEPARTAGVSPAEDPLATVARGVLWDRTLVERFYGDFLSSESTAREIAAFKARELERAGHAGPGSCVEWVATAPQAQLQPFRVSGIDSVYMGHSFVPIPVQVGDCHFLDSYRGEPGQMLGLVCISEP</sequence>
<dbReference type="GO" id="GO:0005737">
    <property type="term" value="C:cytoplasm"/>
    <property type="evidence" value="ECO:0007669"/>
    <property type="project" value="TreeGrafter"/>
</dbReference>
<dbReference type="Pfam" id="PF00149">
    <property type="entry name" value="Metallophos"/>
    <property type="match status" value="1"/>
</dbReference>
<name>A0A1G8VCT8_9GAMM</name>
<keyword evidence="3" id="KW-1185">Reference proteome</keyword>
<dbReference type="Gene3D" id="3.60.21.10">
    <property type="match status" value="1"/>
</dbReference>